<comment type="caution">
    <text evidence="2">The sequence shown here is derived from an EMBL/GenBank/DDBJ whole genome shotgun (WGS) entry which is preliminary data.</text>
</comment>
<evidence type="ECO:0000313" key="2">
    <source>
        <dbReference type="EMBL" id="GIH22248.1"/>
    </source>
</evidence>
<dbReference type="AlphaFoldDB" id="A0A919ULF3"/>
<dbReference type="Proteomes" id="UP000640052">
    <property type="component" value="Unassembled WGS sequence"/>
</dbReference>
<feature type="transmembrane region" description="Helical" evidence="1">
    <location>
        <begin position="155"/>
        <end position="175"/>
    </location>
</feature>
<dbReference type="EMBL" id="BOOA01000003">
    <property type="protein sequence ID" value="GIH22248.1"/>
    <property type="molecule type" value="Genomic_DNA"/>
</dbReference>
<sequence>MASVTTVRNRFDLGALLAALLIVFTWHLANDLPASLRFGRPEAGLLLWLAYTVLAVIAAWVILRGGGQGPLMPAVMVPLLLAGVVANALVAPPSESHVLAANWWFASSSWVALIALWRRSLPEIVGFGVVNTLVAFGLVVAYGQVDAAELGRLLVLGHGVCIIPIALFVGCRMLVDVGRGTASDQAAQARTATLRLAAESVRTARARRYQMVQETVSELLGEIAAGRIDLREPEPQQRIRIAVARLRRLMVETDDVPEALIHELRACADAAERRGVEVDLQAPVGSVPGLLLAERRALTEPIITVLAATETHARVTTVSSRAEVVVAVIADAGIPPPGAADHGTVQVSYDTEGDLLWAQARWTAPSPPPSSRTSTWWWRAYAPGSPPTRAGG</sequence>
<protein>
    <submittedName>
        <fullName evidence="2">Uncharacterized protein</fullName>
    </submittedName>
</protein>
<dbReference type="RefSeq" id="WP_204039099.1">
    <property type="nucleotide sequence ID" value="NZ_BOOA01000003.1"/>
</dbReference>
<feature type="transmembrane region" description="Helical" evidence="1">
    <location>
        <begin position="70"/>
        <end position="91"/>
    </location>
</feature>
<reference evidence="2" key="1">
    <citation type="submission" date="2021-01" db="EMBL/GenBank/DDBJ databases">
        <title>Whole genome shotgun sequence of Acrocarpospora phusangensis NBRC 108782.</title>
        <authorList>
            <person name="Komaki H."/>
            <person name="Tamura T."/>
        </authorList>
    </citation>
    <scope>NUCLEOTIDE SEQUENCE</scope>
    <source>
        <strain evidence="2">NBRC 108782</strain>
    </source>
</reference>
<keyword evidence="1" id="KW-0812">Transmembrane</keyword>
<accession>A0A919ULF3</accession>
<evidence type="ECO:0000256" key="1">
    <source>
        <dbReference type="SAM" id="Phobius"/>
    </source>
</evidence>
<organism evidence="2 3">
    <name type="scientific">Acrocarpospora phusangensis</name>
    <dbReference type="NCBI Taxonomy" id="1070424"/>
    <lineage>
        <taxon>Bacteria</taxon>
        <taxon>Bacillati</taxon>
        <taxon>Actinomycetota</taxon>
        <taxon>Actinomycetes</taxon>
        <taxon>Streptosporangiales</taxon>
        <taxon>Streptosporangiaceae</taxon>
        <taxon>Acrocarpospora</taxon>
    </lineage>
</organism>
<evidence type="ECO:0000313" key="3">
    <source>
        <dbReference type="Proteomes" id="UP000640052"/>
    </source>
</evidence>
<keyword evidence="1" id="KW-0472">Membrane</keyword>
<feature type="transmembrane region" description="Helical" evidence="1">
    <location>
        <begin position="97"/>
        <end position="117"/>
    </location>
</feature>
<name>A0A919ULF3_9ACTN</name>
<gene>
    <name evidence="2" type="ORF">Aph01nite_05580</name>
</gene>
<proteinExistence type="predicted"/>
<feature type="transmembrane region" description="Helical" evidence="1">
    <location>
        <begin position="124"/>
        <end position="143"/>
    </location>
</feature>
<feature type="transmembrane region" description="Helical" evidence="1">
    <location>
        <begin position="45"/>
        <end position="63"/>
    </location>
</feature>
<keyword evidence="3" id="KW-1185">Reference proteome</keyword>
<keyword evidence="1" id="KW-1133">Transmembrane helix</keyword>